<evidence type="ECO:0000313" key="1">
    <source>
        <dbReference type="EMBL" id="KAJ1353748.1"/>
    </source>
</evidence>
<dbReference type="Proteomes" id="UP001196413">
    <property type="component" value="Unassembled WGS sequence"/>
</dbReference>
<proteinExistence type="predicted"/>
<organism evidence="1 2">
    <name type="scientific">Parelaphostrongylus tenuis</name>
    <name type="common">Meningeal worm</name>
    <dbReference type="NCBI Taxonomy" id="148309"/>
    <lineage>
        <taxon>Eukaryota</taxon>
        <taxon>Metazoa</taxon>
        <taxon>Ecdysozoa</taxon>
        <taxon>Nematoda</taxon>
        <taxon>Chromadorea</taxon>
        <taxon>Rhabditida</taxon>
        <taxon>Rhabditina</taxon>
        <taxon>Rhabditomorpha</taxon>
        <taxon>Strongyloidea</taxon>
        <taxon>Metastrongylidae</taxon>
        <taxon>Parelaphostrongylus</taxon>
    </lineage>
</organism>
<accession>A0AAD5MCK6</accession>
<evidence type="ECO:0000313" key="2">
    <source>
        <dbReference type="Proteomes" id="UP001196413"/>
    </source>
</evidence>
<dbReference type="EMBL" id="JAHQIW010001830">
    <property type="protein sequence ID" value="KAJ1353748.1"/>
    <property type="molecule type" value="Genomic_DNA"/>
</dbReference>
<keyword evidence="2" id="KW-1185">Reference proteome</keyword>
<name>A0AAD5MCK6_PARTN</name>
<reference evidence="1" key="1">
    <citation type="submission" date="2021-06" db="EMBL/GenBank/DDBJ databases">
        <title>Parelaphostrongylus tenuis whole genome reference sequence.</title>
        <authorList>
            <person name="Garwood T.J."/>
            <person name="Larsen P.A."/>
            <person name="Fountain-Jones N.M."/>
            <person name="Garbe J.R."/>
            <person name="Macchietto M.G."/>
            <person name="Kania S.A."/>
            <person name="Gerhold R.W."/>
            <person name="Richards J.E."/>
            <person name="Wolf T.M."/>
        </authorList>
    </citation>
    <scope>NUCLEOTIDE SEQUENCE</scope>
    <source>
        <strain evidence="1">MNPRO001-30</strain>
        <tissue evidence="1">Meninges</tissue>
    </source>
</reference>
<protein>
    <submittedName>
        <fullName evidence="1">Uncharacterized protein</fullName>
    </submittedName>
</protein>
<dbReference type="AlphaFoldDB" id="A0AAD5MCK6"/>
<gene>
    <name evidence="1" type="ORF">KIN20_010452</name>
</gene>
<sequence length="68" mass="7128">MHFGQLLQKVTYAYLIKIQIGDFSVFGLSSASTGQATKLPGALVFPGSAPTATSTTSVKDVWALPSKP</sequence>
<comment type="caution">
    <text evidence="1">The sequence shown here is derived from an EMBL/GenBank/DDBJ whole genome shotgun (WGS) entry which is preliminary data.</text>
</comment>